<dbReference type="EMBL" id="CAJOBI010114640">
    <property type="protein sequence ID" value="CAF4649165.1"/>
    <property type="molecule type" value="Genomic_DNA"/>
</dbReference>
<comment type="caution">
    <text evidence="1">The sequence shown here is derived from an EMBL/GenBank/DDBJ whole genome shotgun (WGS) entry which is preliminary data.</text>
</comment>
<accession>A0A8S2ZK76</accession>
<sequence length="41" mass="4414">GACDSIFVDEIGETHVIIFKHAKSHIATLILRGSTDQVSCT</sequence>
<protein>
    <submittedName>
        <fullName evidence="1">Uncharacterized protein</fullName>
    </submittedName>
</protein>
<proteinExistence type="predicted"/>
<name>A0A8S2ZK76_9BILA</name>
<evidence type="ECO:0000313" key="1">
    <source>
        <dbReference type="EMBL" id="CAF4649165.1"/>
    </source>
</evidence>
<gene>
    <name evidence="1" type="ORF">SMN809_LOCUS41022</name>
</gene>
<reference evidence="1" key="1">
    <citation type="submission" date="2021-02" db="EMBL/GenBank/DDBJ databases">
        <authorList>
            <person name="Nowell W R."/>
        </authorList>
    </citation>
    <scope>NUCLEOTIDE SEQUENCE</scope>
</reference>
<evidence type="ECO:0000313" key="2">
    <source>
        <dbReference type="Proteomes" id="UP000676336"/>
    </source>
</evidence>
<organism evidence="1 2">
    <name type="scientific">Rotaria magnacalcarata</name>
    <dbReference type="NCBI Taxonomy" id="392030"/>
    <lineage>
        <taxon>Eukaryota</taxon>
        <taxon>Metazoa</taxon>
        <taxon>Spiralia</taxon>
        <taxon>Gnathifera</taxon>
        <taxon>Rotifera</taxon>
        <taxon>Eurotatoria</taxon>
        <taxon>Bdelloidea</taxon>
        <taxon>Philodinida</taxon>
        <taxon>Philodinidae</taxon>
        <taxon>Rotaria</taxon>
    </lineage>
</organism>
<dbReference type="Proteomes" id="UP000676336">
    <property type="component" value="Unassembled WGS sequence"/>
</dbReference>
<dbReference type="AlphaFoldDB" id="A0A8S2ZK76"/>
<feature type="non-terminal residue" evidence="1">
    <location>
        <position position="1"/>
    </location>
</feature>